<feature type="transmembrane region" description="Helical" evidence="6">
    <location>
        <begin position="71"/>
        <end position="93"/>
    </location>
</feature>
<gene>
    <name evidence="8" type="ORF">V1264_020627</name>
</gene>
<dbReference type="Pfam" id="PF03798">
    <property type="entry name" value="TRAM_LAG1_CLN8"/>
    <property type="match status" value="1"/>
</dbReference>
<name>A0AAN9BAF1_9CAEN</name>
<dbReference type="InterPro" id="IPR050846">
    <property type="entry name" value="TLCD"/>
</dbReference>
<dbReference type="InterPro" id="IPR006634">
    <property type="entry name" value="TLC-dom"/>
</dbReference>
<feature type="transmembrane region" description="Helical" evidence="6">
    <location>
        <begin position="236"/>
        <end position="257"/>
    </location>
</feature>
<feature type="domain" description="TLC" evidence="7">
    <location>
        <begin position="71"/>
        <end position="270"/>
    </location>
</feature>
<organism evidence="8 9">
    <name type="scientific">Littorina saxatilis</name>
    <dbReference type="NCBI Taxonomy" id="31220"/>
    <lineage>
        <taxon>Eukaryota</taxon>
        <taxon>Metazoa</taxon>
        <taxon>Spiralia</taxon>
        <taxon>Lophotrochozoa</taxon>
        <taxon>Mollusca</taxon>
        <taxon>Gastropoda</taxon>
        <taxon>Caenogastropoda</taxon>
        <taxon>Littorinimorpha</taxon>
        <taxon>Littorinoidea</taxon>
        <taxon>Littorinidae</taxon>
        <taxon>Littorina</taxon>
    </lineage>
</organism>
<feature type="transmembrane region" description="Helical" evidence="6">
    <location>
        <begin position="34"/>
        <end position="59"/>
    </location>
</feature>
<keyword evidence="2 5" id="KW-0812">Transmembrane</keyword>
<evidence type="ECO:0000256" key="2">
    <source>
        <dbReference type="ARBA" id="ARBA00022692"/>
    </source>
</evidence>
<sequence>MSTEDSNTSLSPELVAFIHHSLVSLDYSNVQVKVGVAAAGAIVFTALFFLLHVLFHLTTPVYSGLSLKHKVFWNLAVVRGVYGVFCTVVGSWAIFCHTGLEKDAVFATTPTSHLAMCVSVGFFVFECTAVTLSDVFFGNFSALLHVHHWLSLIGFIIVLRTDTGHTIGSKGLILEMSTPFSGVCWTLLRCGLEQGLLWKVNQFLLVHTFHLRSVAEVLLWYISWKNWDNIWANMPTSLFVVLYLELFLITVFMTPYWTYKKSRQMVCPVDWNFEVQAPSPVMSNGVVQNGHESSVRGGAYAMLNGSNLKQE</sequence>
<dbReference type="GO" id="GO:0055088">
    <property type="term" value="P:lipid homeostasis"/>
    <property type="evidence" value="ECO:0007669"/>
    <property type="project" value="TreeGrafter"/>
</dbReference>
<dbReference type="AlphaFoldDB" id="A0AAN9BAF1"/>
<dbReference type="SMART" id="SM00724">
    <property type="entry name" value="TLC"/>
    <property type="match status" value="1"/>
</dbReference>
<accession>A0AAN9BAF1</accession>
<evidence type="ECO:0000313" key="8">
    <source>
        <dbReference type="EMBL" id="KAK7102405.1"/>
    </source>
</evidence>
<proteinExistence type="predicted"/>
<dbReference type="GO" id="GO:0005783">
    <property type="term" value="C:endoplasmic reticulum"/>
    <property type="evidence" value="ECO:0007669"/>
    <property type="project" value="TreeGrafter"/>
</dbReference>
<evidence type="ECO:0000313" key="9">
    <source>
        <dbReference type="Proteomes" id="UP001374579"/>
    </source>
</evidence>
<dbReference type="PANTHER" id="PTHR13439">
    <property type="entry name" value="CT120 PROTEIN"/>
    <property type="match status" value="1"/>
</dbReference>
<evidence type="ECO:0000256" key="4">
    <source>
        <dbReference type="ARBA" id="ARBA00023136"/>
    </source>
</evidence>
<comment type="caution">
    <text evidence="8">The sequence shown here is derived from an EMBL/GenBank/DDBJ whole genome shotgun (WGS) entry which is preliminary data.</text>
</comment>
<evidence type="ECO:0000256" key="6">
    <source>
        <dbReference type="SAM" id="Phobius"/>
    </source>
</evidence>
<evidence type="ECO:0000256" key="5">
    <source>
        <dbReference type="PROSITE-ProRule" id="PRU00205"/>
    </source>
</evidence>
<dbReference type="Proteomes" id="UP001374579">
    <property type="component" value="Unassembled WGS sequence"/>
</dbReference>
<keyword evidence="4 5" id="KW-0472">Membrane</keyword>
<reference evidence="8 9" key="1">
    <citation type="submission" date="2024-02" db="EMBL/GenBank/DDBJ databases">
        <title>Chromosome-scale genome assembly of the rough periwinkle Littorina saxatilis.</title>
        <authorList>
            <person name="De Jode A."/>
            <person name="Faria R."/>
            <person name="Formenti G."/>
            <person name="Sims Y."/>
            <person name="Smith T.P."/>
            <person name="Tracey A."/>
            <person name="Wood J.M.D."/>
            <person name="Zagrodzka Z.B."/>
            <person name="Johannesson K."/>
            <person name="Butlin R.K."/>
            <person name="Leder E.H."/>
        </authorList>
    </citation>
    <scope>NUCLEOTIDE SEQUENCE [LARGE SCALE GENOMIC DNA]</scope>
    <source>
        <strain evidence="8">Snail1</strain>
        <tissue evidence="8">Muscle</tissue>
    </source>
</reference>
<evidence type="ECO:0000259" key="7">
    <source>
        <dbReference type="PROSITE" id="PS50922"/>
    </source>
</evidence>
<evidence type="ECO:0000256" key="3">
    <source>
        <dbReference type="ARBA" id="ARBA00022989"/>
    </source>
</evidence>
<evidence type="ECO:0000256" key="1">
    <source>
        <dbReference type="ARBA" id="ARBA00004141"/>
    </source>
</evidence>
<keyword evidence="3 6" id="KW-1133">Transmembrane helix</keyword>
<keyword evidence="9" id="KW-1185">Reference proteome</keyword>
<dbReference type="EMBL" id="JBAMIC010000010">
    <property type="protein sequence ID" value="KAK7102405.1"/>
    <property type="molecule type" value="Genomic_DNA"/>
</dbReference>
<dbReference type="PROSITE" id="PS50922">
    <property type="entry name" value="TLC"/>
    <property type="match status" value="1"/>
</dbReference>
<dbReference type="PANTHER" id="PTHR13439:SF7">
    <property type="entry name" value="PROTEIN CLN8"/>
    <property type="match status" value="1"/>
</dbReference>
<dbReference type="GO" id="GO:0016020">
    <property type="term" value="C:membrane"/>
    <property type="evidence" value="ECO:0007669"/>
    <property type="project" value="UniProtKB-SubCell"/>
</dbReference>
<comment type="subcellular location">
    <subcellularLocation>
        <location evidence="1">Membrane</location>
        <topology evidence="1">Multi-pass membrane protein</topology>
    </subcellularLocation>
</comment>
<feature type="transmembrane region" description="Helical" evidence="6">
    <location>
        <begin position="140"/>
        <end position="159"/>
    </location>
</feature>
<feature type="transmembrane region" description="Helical" evidence="6">
    <location>
        <begin position="113"/>
        <end position="133"/>
    </location>
</feature>
<protein>
    <recommendedName>
        <fullName evidence="7">TLC domain-containing protein</fullName>
    </recommendedName>
</protein>